<accession>A0AA86IV99</accession>
<organism evidence="7">
    <name type="scientific">Oba virus</name>
    <dbReference type="NCBI Taxonomy" id="2917765"/>
    <lineage>
        <taxon>Viruses</taxon>
        <taxon>Riboviria</taxon>
        <taxon>Orthornavirae</taxon>
        <taxon>Negarnaviricota</taxon>
        <taxon>Polyploviricotina</taxon>
        <taxon>Insthoviricetes</taxon>
        <taxon>Articulavirales</taxon>
        <taxon>Orthomyxoviridae</taxon>
    </lineage>
</organism>
<dbReference type="EMBL" id="LC672203">
    <property type="protein sequence ID" value="BDF92393.1"/>
    <property type="molecule type" value="Viral_cRNA"/>
</dbReference>
<evidence type="ECO:0000256" key="1">
    <source>
        <dbReference type="ARBA" id="ARBA00004182"/>
    </source>
</evidence>
<protein>
    <submittedName>
        <fullName evidence="7">Envelope glycoprotein</fullName>
    </submittedName>
</protein>
<evidence type="ECO:0000256" key="3">
    <source>
        <dbReference type="ARBA" id="ARBA00022844"/>
    </source>
</evidence>
<comment type="subcellular location">
    <subcellularLocation>
        <location evidence="1">Virion membrane</location>
    </subcellularLocation>
</comment>
<keyword evidence="7" id="KW-0261">Viral envelope protein</keyword>
<dbReference type="InterPro" id="IPR004955">
    <property type="entry name" value="Baculovirus_Gp64"/>
</dbReference>
<gene>
    <name evidence="7" type="primary">GP</name>
</gene>
<evidence type="ECO:0000313" key="7">
    <source>
        <dbReference type="EMBL" id="BDF92393.1"/>
    </source>
</evidence>
<dbReference type="GO" id="GO:0055036">
    <property type="term" value="C:virion membrane"/>
    <property type="evidence" value="ECO:0007669"/>
    <property type="project" value="UniProtKB-SubCell"/>
</dbReference>
<keyword evidence="5" id="KW-0325">Glycoprotein</keyword>
<dbReference type="GO" id="GO:0019031">
    <property type="term" value="C:viral envelope"/>
    <property type="evidence" value="ECO:0007669"/>
    <property type="project" value="UniProtKB-KW"/>
</dbReference>
<dbReference type="Pfam" id="PF03273">
    <property type="entry name" value="Baculo_gp64"/>
    <property type="match status" value="2"/>
</dbReference>
<dbReference type="GO" id="GO:0044003">
    <property type="term" value="P:symbiont-mediated perturbation of host process"/>
    <property type="evidence" value="ECO:0007669"/>
    <property type="project" value="InterPro"/>
</dbReference>
<name>A0AA86IV99_9ORTO</name>
<reference evidence="7" key="1">
    <citation type="submission" date="2022-01" db="EMBL/GenBank/DDBJ databases">
        <title>A novel quaranjavirus from the blood-feeding mite, Dermanyssus hirundinis.</title>
        <authorList>
            <person name="Kobayashi D."/>
            <person name="Komatsu N."/>
            <person name="Faizah A.N."/>
            <person name="Sawabe K."/>
            <person name="Isawa H."/>
        </authorList>
    </citation>
    <scope>NUCLEOTIDE SEQUENCE</scope>
    <source>
        <strain evidence="7">20DH1</strain>
    </source>
</reference>
<keyword evidence="4 6" id="KW-0472">Membrane</keyword>
<feature type="transmembrane region" description="Helical" evidence="6">
    <location>
        <begin position="485"/>
        <end position="504"/>
    </location>
</feature>
<keyword evidence="6" id="KW-1133">Transmembrane helix</keyword>
<evidence type="ECO:0000256" key="2">
    <source>
        <dbReference type="ARBA" id="ARBA00022692"/>
    </source>
</evidence>
<keyword evidence="3" id="KW-0946">Virion</keyword>
<evidence type="ECO:0000256" key="4">
    <source>
        <dbReference type="ARBA" id="ARBA00023136"/>
    </source>
</evidence>
<evidence type="ECO:0000256" key="6">
    <source>
        <dbReference type="SAM" id="Phobius"/>
    </source>
</evidence>
<keyword evidence="2 6" id="KW-0812">Transmembrane</keyword>
<proteinExistence type="predicted"/>
<dbReference type="Gene3D" id="6.10.250.3010">
    <property type="match status" value="1"/>
</dbReference>
<evidence type="ECO:0000256" key="5">
    <source>
        <dbReference type="ARBA" id="ARBA00023180"/>
    </source>
</evidence>
<sequence>MFVFIILTITVLHLTEESPCISKACTGPYALEMSSPPKIQIEESHQRLDVFYTQPAKVHIGYRSRYTAYCYQGGALDPNTGCDKITHPHPPSGGELLAWGLRGECNYGIECDRGGDCWGSNARVCFDGTTDRNWAKEKEYVGNQNEWYLFPYHTCLSTWRCGIWSGELPVFVSLNKNSSPMISTIDRNGKQHSIFPRGKQLIKIDSTTNLYIPEQEILRQEHRTEAQCFGGKDLDDIYCHFQHPVTKNYIIVQMFNGQGCLESLCVAISDVPGAKLNFHKAMEARLNQIKKAASIEDLRAVALQNEYQNREYLWNLAQIYLHLTDLEKRVLEIVRSSAKVDDELIGRMLGHRTRTKWYNNDLFHLCPCYNVPMDKFSNCAEKFIYSSGRIIDRTKTSSDLCSTYSPESVQNITLIKNSNISISRLDVPPAAGSASSWDGWSWLAERKEDLLTSMTLSTQIARGGSQTVIGQLYQESVGFFNFSRVFHFIGSGCGMLALVLVLVCRR</sequence>